<dbReference type="Proteomes" id="UP000634136">
    <property type="component" value="Unassembled WGS sequence"/>
</dbReference>
<dbReference type="GO" id="GO:0004144">
    <property type="term" value="F:diacylglycerol O-acyltransferase activity"/>
    <property type="evidence" value="ECO:0007669"/>
    <property type="project" value="UniProtKB-EC"/>
</dbReference>
<gene>
    <name evidence="8" type="ORF">G2W53_000784</name>
</gene>
<keyword evidence="5 8" id="KW-0012">Acyltransferase</keyword>
<evidence type="ECO:0000256" key="6">
    <source>
        <dbReference type="ARBA" id="ARBA00048109"/>
    </source>
</evidence>
<feature type="domain" description="O-acyltransferase WSD1-like N-terminal" evidence="7">
    <location>
        <begin position="107"/>
        <end position="171"/>
    </location>
</feature>
<dbReference type="OrthoDB" id="1430974at2759"/>
<dbReference type="InterPro" id="IPR045034">
    <property type="entry name" value="O-acyltransferase_WSD1-like"/>
</dbReference>
<comment type="pathway">
    <text evidence="2">Lipid metabolism.</text>
</comment>
<evidence type="ECO:0000256" key="5">
    <source>
        <dbReference type="ARBA" id="ARBA00023315"/>
    </source>
</evidence>
<evidence type="ECO:0000256" key="4">
    <source>
        <dbReference type="ARBA" id="ARBA00022679"/>
    </source>
</evidence>
<comment type="caution">
    <text evidence="8">The sequence shown here is derived from an EMBL/GenBank/DDBJ whole genome shotgun (WGS) entry which is preliminary data.</text>
</comment>
<evidence type="ECO:0000259" key="7">
    <source>
        <dbReference type="Pfam" id="PF03007"/>
    </source>
</evidence>
<dbReference type="AlphaFoldDB" id="A0A834XEN0"/>
<accession>A0A834XEN0</accession>
<sequence>MRLRDVKDTSISTLATEPVSPMGRYFNSSVLSIYIIGVLEFEVPFDTCLAIPLLNQLFLPINPRFSSIMVQDKSGEKQWKKVGVNLKDHIKIPLFPKFKSQESYDNYFADYISRIALEQLPQSRPLWEIHIINYPTSKGESSIIFKLHHALGDGCSLMGALFSCLQRADDPFLPSWGQANHLTLQTSLSCRLCENMA</sequence>
<organism evidence="8 9">
    <name type="scientific">Senna tora</name>
    <dbReference type="NCBI Taxonomy" id="362788"/>
    <lineage>
        <taxon>Eukaryota</taxon>
        <taxon>Viridiplantae</taxon>
        <taxon>Streptophyta</taxon>
        <taxon>Embryophyta</taxon>
        <taxon>Tracheophyta</taxon>
        <taxon>Spermatophyta</taxon>
        <taxon>Magnoliopsida</taxon>
        <taxon>eudicotyledons</taxon>
        <taxon>Gunneridae</taxon>
        <taxon>Pentapetalae</taxon>
        <taxon>rosids</taxon>
        <taxon>fabids</taxon>
        <taxon>Fabales</taxon>
        <taxon>Fabaceae</taxon>
        <taxon>Caesalpinioideae</taxon>
        <taxon>Cassia clade</taxon>
        <taxon>Senna</taxon>
    </lineage>
</organism>
<dbReference type="PANTHER" id="PTHR31650:SF29">
    <property type="entry name" value="O-ACYLTRANSFERASE WSD1-LIKE PROTEIN"/>
    <property type="match status" value="1"/>
</dbReference>
<keyword evidence="4 8" id="KW-0808">Transferase</keyword>
<comment type="pathway">
    <text evidence="1">Glycerolipid metabolism; triacylglycerol biosynthesis.</text>
</comment>
<keyword evidence="9" id="KW-1185">Reference proteome</keyword>
<protein>
    <recommendedName>
        <fullName evidence="3">diacylglycerol O-acyltransferase</fullName>
        <ecNumber evidence="3">2.3.1.20</ecNumber>
    </recommendedName>
</protein>
<dbReference type="Pfam" id="PF03007">
    <property type="entry name" value="WS_DGAT_cat"/>
    <property type="match status" value="1"/>
</dbReference>
<reference evidence="8" key="1">
    <citation type="submission" date="2020-09" db="EMBL/GenBank/DDBJ databases">
        <title>Genome-Enabled Discovery of Anthraquinone Biosynthesis in Senna tora.</title>
        <authorList>
            <person name="Kang S.-H."/>
            <person name="Pandey R.P."/>
            <person name="Lee C.-M."/>
            <person name="Sim J.-S."/>
            <person name="Jeong J.-T."/>
            <person name="Choi B.-S."/>
            <person name="Jung M."/>
            <person name="Ginzburg D."/>
            <person name="Zhao K."/>
            <person name="Won S.Y."/>
            <person name="Oh T.-J."/>
            <person name="Yu Y."/>
            <person name="Kim N.-H."/>
            <person name="Lee O.R."/>
            <person name="Lee T.-H."/>
            <person name="Bashyal P."/>
            <person name="Kim T.-S."/>
            <person name="Lee W.-H."/>
            <person name="Kawkins C."/>
            <person name="Kim C.-K."/>
            <person name="Kim J.S."/>
            <person name="Ahn B.O."/>
            <person name="Rhee S.Y."/>
            <person name="Sohng J.K."/>
        </authorList>
    </citation>
    <scope>NUCLEOTIDE SEQUENCE</scope>
    <source>
        <tissue evidence="8">Leaf</tissue>
    </source>
</reference>
<dbReference type="PANTHER" id="PTHR31650">
    <property type="entry name" value="O-ACYLTRANSFERASE (WSD1-LIKE) FAMILY PROTEIN"/>
    <property type="match status" value="1"/>
</dbReference>
<dbReference type="GO" id="GO:0005886">
    <property type="term" value="C:plasma membrane"/>
    <property type="evidence" value="ECO:0007669"/>
    <property type="project" value="TreeGrafter"/>
</dbReference>
<dbReference type="EC" id="2.3.1.20" evidence="3"/>
<dbReference type="InterPro" id="IPR004255">
    <property type="entry name" value="O-acyltransferase_WSD1_N"/>
</dbReference>
<evidence type="ECO:0000256" key="2">
    <source>
        <dbReference type="ARBA" id="ARBA00005189"/>
    </source>
</evidence>
<proteinExistence type="predicted"/>
<comment type="catalytic activity">
    <reaction evidence="6">
        <text>an acyl-CoA + a 1,2-diacyl-sn-glycerol = a triacyl-sn-glycerol + CoA</text>
        <dbReference type="Rhea" id="RHEA:10868"/>
        <dbReference type="ChEBI" id="CHEBI:17815"/>
        <dbReference type="ChEBI" id="CHEBI:57287"/>
        <dbReference type="ChEBI" id="CHEBI:58342"/>
        <dbReference type="ChEBI" id="CHEBI:64615"/>
        <dbReference type="EC" id="2.3.1.20"/>
    </reaction>
</comment>
<evidence type="ECO:0000313" key="8">
    <source>
        <dbReference type="EMBL" id="KAF7843879.1"/>
    </source>
</evidence>
<dbReference type="EMBL" id="JAAIUW010000001">
    <property type="protein sequence ID" value="KAF7843879.1"/>
    <property type="molecule type" value="Genomic_DNA"/>
</dbReference>
<name>A0A834XEN0_9FABA</name>
<evidence type="ECO:0000256" key="1">
    <source>
        <dbReference type="ARBA" id="ARBA00004771"/>
    </source>
</evidence>
<evidence type="ECO:0000313" key="9">
    <source>
        <dbReference type="Proteomes" id="UP000634136"/>
    </source>
</evidence>
<evidence type="ECO:0000256" key="3">
    <source>
        <dbReference type="ARBA" id="ARBA00013244"/>
    </source>
</evidence>
<dbReference type="GO" id="GO:0019432">
    <property type="term" value="P:triglyceride biosynthetic process"/>
    <property type="evidence" value="ECO:0007669"/>
    <property type="project" value="UniProtKB-UniPathway"/>
</dbReference>
<dbReference type="UniPathway" id="UPA00282"/>